<organism evidence="3 4">
    <name type="scientific">Brachybacterium aquaticum</name>
    <dbReference type="NCBI Taxonomy" id="1432564"/>
    <lineage>
        <taxon>Bacteria</taxon>
        <taxon>Bacillati</taxon>
        <taxon>Actinomycetota</taxon>
        <taxon>Actinomycetes</taxon>
        <taxon>Micrococcales</taxon>
        <taxon>Dermabacteraceae</taxon>
        <taxon>Brachybacterium</taxon>
    </lineage>
</organism>
<sequence length="331" mass="33637">MTDQQGGTGPRLPDFSAGPAGGAGSGGPSLPDFSRGAGGTGQGGGPHTPWGGESGGAAGSGRPNGGPPGRGPRLALLLGGVGCLVVALVVVALVLSQTVFRGADEEETASPSAGPTPIEAPSTRPPEVTDPPTPTDQDPATPAEEPTVACTVHDNETVTAQEDGVVRGGGLEFPVQEGWEVGSNWGSQGSYMTDQHFADQPVEGGWYTVAGVGAVEFPEDEGGYPGAEEAARAIFQCSLTREQGEEIYGSPAQLRNLRDEATTIDGHDAWIVSADVEISDLAILHSTDAWRLVVIVVDTPSGPAAFDGGAALGHSQQVTDLEAMIDGLRVL</sequence>
<dbReference type="RefSeq" id="WP_184326321.1">
    <property type="nucleotide sequence ID" value="NZ_JACHLZ010000001.1"/>
</dbReference>
<keyword evidence="2" id="KW-0472">Membrane</keyword>
<evidence type="ECO:0000313" key="4">
    <source>
        <dbReference type="Proteomes" id="UP000588158"/>
    </source>
</evidence>
<keyword evidence="2" id="KW-0812">Transmembrane</keyword>
<keyword evidence="4" id="KW-1185">Reference proteome</keyword>
<dbReference type="Proteomes" id="UP000588158">
    <property type="component" value="Unassembled WGS sequence"/>
</dbReference>
<keyword evidence="2" id="KW-1133">Transmembrane helix</keyword>
<name>A0A841AIK8_9MICO</name>
<proteinExistence type="predicted"/>
<comment type="caution">
    <text evidence="3">The sequence shown here is derived from an EMBL/GenBank/DDBJ whole genome shotgun (WGS) entry which is preliminary data.</text>
</comment>
<evidence type="ECO:0000256" key="1">
    <source>
        <dbReference type="SAM" id="MobiDB-lite"/>
    </source>
</evidence>
<feature type="region of interest" description="Disordered" evidence="1">
    <location>
        <begin position="103"/>
        <end position="145"/>
    </location>
</feature>
<gene>
    <name evidence="3" type="ORF">HNR70_002923</name>
</gene>
<reference evidence="3 4" key="1">
    <citation type="submission" date="2020-08" db="EMBL/GenBank/DDBJ databases">
        <title>Sequencing the genomes of 1000 actinobacteria strains.</title>
        <authorList>
            <person name="Klenk H.-P."/>
        </authorList>
    </citation>
    <scope>NUCLEOTIDE SEQUENCE [LARGE SCALE GENOMIC DNA]</scope>
    <source>
        <strain evidence="3 4">DSM 28796</strain>
    </source>
</reference>
<dbReference type="EMBL" id="JACHLZ010000001">
    <property type="protein sequence ID" value="MBB5833110.1"/>
    <property type="molecule type" value="Genomic_DNA"/>
</dbReference>
<accession>A0A841AIK8</accession>
<evidence type="ECO:0000256" key="2">
    <source>
        <dbReference type="SAM" id="Phobius"/>
    </source>
</evidence>
<feature type="transmembrane region" description="Helical" evidence="2">
    <location>
        <begin position="74"/>
        <end position="95"/>
    </location>
</feature>
<feature type="compositionally biased region" description="Gly residues" evidence="1">
    <location>
        <begin position="36"/>
        <end position="64"/>
    </location>
</feature>
<evidence type="ECO:0000313" key="3">
    <source>
        <dbReference type="EMBL" id="MBB5833110.1"/>
    </source>
</evidence>
<protein>
    <submittedName>
        <fullName evidence="3">Uncharacterized protein</fullName>
    </submittedName>
</protein>
<dbReference type="AlphaFoldDB" id="A0A841AIK8"/>
<feature type="region of interest" description="Disordered" evidence="1">
    <location>
        <begin position="1"/>
        <end position="67"/>
    </location>
</feature>